<protein>
    <submittedName>
        <fullName evidence="1">Uncharacterized protein</fullName>
    </submittedName>
</protein>
<evidence type="ECO:0000313" key="2">
    <source>
        <dbReference type="Proteomes" id="UP000248329"/>
    </source>
</evidence>
<name>A0AC61KZV9_9EURY</name>
<dbReference type="EMBL" id="PQXF01000037">
    <property type="protein sequence ID" value="PXF58352.1"/>
    <property type="molecule type" value="Genomic_DNA"/>
</dbReference>
<evidence type="ECO:0000313" key="1">
    <source>
        <dbReference type="EMBL" id="PXF58352.1"/>
    </source>
</evidence>
<proteinExistence type="predicted"/>
<comment type="caution">
    <text evidence="1">The sequence shown here is derived from an EMBL/GenBank/DDBJ whole genome shotgun (WGS) entry which is preliminary data.</text>
</comment>
<sequence length="568" mass="62886">MAKKINHRGHGGYRESCCFLCVLYTLCGFPIPSLEIIRSLVRIVLICVVLVALTPALVQTTSALNASDYKYWADVGSAALYMGDTYEVSGYTVKFVDYQPETDQVYISLWKGQELLNKSVLNASCVANKTTCGNCDWLKNDEECCDCFIWDDEIAIEIYYDPDDSPESRNPTNWENPLINIRFHERAKPEISLEIETNCEAYTARDSEIRIKVTIENDGEEDADLEHVDITIDPGDLSAIDDLTRHYSNLTVDEEKRFHTTLRVPSWVTDSEGELFEIVVNATGFDEEGVMYAESASTEVLVLPRFDLTVRKTVNSHISMDRAVWVRIDLENIGEEELEIELNDTVPEGFRLCGNESPPWRFNITPSGCARFSYHIEPVRPGVFDVPGAEAKFVIAGKNVSVWSRSQTITVDGAYIIMNKTAYPTRVSLGDPVTVTLNVRNTGNADAVIDLTDVIPSGASLISGNTTLHATLSGNQTSEIEYMINFSIPGNVTLAPPEIILAASDHSYVSSLGMPTIEVTGSLQGAEVTPSEEATVGTEPRSVDVPVLYEIALMLFMLCVVYLIGRFG</sequence>
<gene>
    <name evidence="1" type="ORF">C4B59_13375</name>
</gene>
<organism evidence="1 2">
    <name type="scientific">Candidatus Methanogaster sp</name>
    <dbReference type="NCBI Taxonomy" id="3386292"/>
    <lineage>
        <taxon>Archaea</taxon>
        <taxon>Methanobacteriati</taxon>
        <taxon>Methanobacteriota</taxon>
        <taxon>Stenosarchaea group</taxon>
        <taxon>Methanomicrobia</taxon>
        <taxon>Methanosarcinales</taxon>
        <taxon>ANME-2 cluster</taxon>
        <taxon>Candidatus Methanogasteraceae</taxon>
        <taxon>Candidatus Methanogaster</taxon>
    </lineage>
</organism>
<accession>A0AC61KZV9</accession>
<dbReference type="Proteomes" id="UP000248329">
    <property type="component" value="Unassembled WGS sequence"/>
</dbReference>
<reference evidence="1" key="1">
    <citation type="submission" date="2018-01" db="EMBL/GenBank/DDBJ databases">
        <authorList>
            <person name="Krukenberg V."/>
        </authorList>
    </citation>
    <scope>NUCLEOTIDE SEQUENCE</scope>
    <source>
        <strain evidence="1">E20ANME2</strain>
    </source>
</reference>